<evidence type="ECO:0000313" key="3">
    <source>
        <dbReference type="EMBL" id="CDW56830.1"/>
    </source>
</evidence>
<evidence type="ECO:0000313" key="4">
    <source>
        <dbReference type="Proteomes" id="UP000030665"/>
    </source>
</evidence>
<dbReference type="InterPro" id="IPR013761">
    <property type="entry name" value="SAM/pointed_sf"/>
</dbReference>
<reference evidence="3" key="2">
    <citation type="submission" date="2014-03" db="EMBL/GenBank/DDBJ databases">
        <title>The whipworm genome and dual-species transcriptomics of an intimate host-pathogen interaction.</title>
        <authorList>
            <person name="Foth B.J."/>
            <person name="Tsai I.J."/>
            <person name="Reid A.J."/>
            <person name="Bancroft A.J."/>
            <person name="Nichol S."/>
            <person name="Tracey A."/>
            <person name="Holroyd N."/>
            <person name="Cotton J.A."/>
            <person name="Stanley E.J."/>
            <person name="Zarowiecki M."/>
            <person name="Liu J.Z."/>
            <person name="Huckvale T."/>
            <person name="Cooper P.J."/>
            <person name="Grencis R.K."/>
            <person name="Berriman M."/>
        </authorList>
    </citation>
    <scope>NUCLEOTIDE SEQUENCE [LARGE SCALE GENOMIC DNA]</scope>
</reference>
<dbReference type="PANTHER" id="PTHR12247:SF131">
    <property type="entry name" value="LD05287P"/>
    <property type="match status" value="1"/>
</dbReference>
<dbReference type="PANTHER" id="PTHR12247">
    <property type="entry name" value="POLYCOMB GROUP PROTEIN"/>
    <property type="match status" value="1"/>
</dbReference>
<name>A0A077ZDT5_TRITR</name>
<dbReference type="GO" id="GO:0003682">
    <property type="term" value="F:chromatin binding"/>
    <property type="evidence" value="ECO:0007669"/>
    <property type="project" value="TreeGrafter"/>
</dbReference>
<dbReference type="InterPro" id="IPR001660">
    <property type="entry name" value="SAM"/>
</dbReference>
<dbReference type="Gene3D" id="1.10.150.50">
    <property type="entry name" value="Transcription Factor, Ets-1"/>
    <property type="match status" value="1"/>
</dbReference>
<feature type="region of interest" description="Disordered" evidence="1">
    <location>
        <begin position="402"/>
        <end position="428"/>
    </location>
</feature>
<keyword evidence="4" id="KW-1185">Reference proteome</keyword>
<organism evidence="3 4">
    <name type="scientific">Trichuris trichiura</name>
    <name type="common">Whipworm</name>
    <name type="synonym">Trichocephalus trichiurus</name>
    <dbReference type="NCBI Taxonomy" id="36087"/>
    <lineage>
        <taxon>Eukaryota</taxon>
        <taxon>Metazoa</taxon>
        <taxon>Ecdysozoa</taxon>
        <taxon>Nematoda</taxon>
        <taxon>Enoplea</taxon>
        <taxon>Dorylaimia</taxon>
        <taxon>Trichinellida</taxon>
        <taxon>Trichuridae</taxon>
        <taxon>Trichuris</taxon>
    </lineage>
</organism>
<evidence type="ECO:0000256" key="1">
    <source>
        <dbReference type="SAM" id="MobiDB-lite"/>
    </source>
</evidence>
<dbReference type="GO" id="GO:0045892">
    <property type="term" value="P:negative regulation of DNA-templated transcription"/>
    <property type="evidence" value="ECO:0007669"/>
    <property type="project" value="TreeGrafter"/>
</dbReference>
<dbReference type="SMART" id="SM00454">
    <property type="entry name" value="SAM"/>
    <property type="match status" value="1"/>
</dbReference>
<proteinExistence type="predicted"/>
<feature type="compositionally biased region" description="Basic and acidic residues" evidence="1">
    <location>
        <begin position="414"/>
        <end position="425"/>
    </location>
</feature>
<sequence>MSNDNRAGMSNFSCVAINKDEYGSSEKNETNYQYDSEPDALRIVSREGSPVPLSCTTETRFSNVRHVTPPPSLDGPEVLQPAVNRVPRTAVPPAVEAAVPQGRNAALNQSSVVSPVPIAPVPIQPAPTAGTTKQSVPATAFPLRSLSATSAHTVSTPSALNSLLGTLEKQGQRTFSSGQSNINNGFGRVPNQVSSQIDPQRMQRQTVLLGQNARALGYFPQKNLANSLHGHTRTTSASRSNQVRHTIGNMGLPQRYPPVSSMNAARSVHPQQFGFDGNRKSYAMLSNAVHPMVSTSGVAQLPVVFPSPMIVKISDSPLLNLQVPSTSHVVAAVNQPVDTAVGFSPGCSVAVASVRPSNIGNCGRVQPKSISIPKRPPAQCSNSIGLIVSAATAQAEELNHKLPKPQYSGSSAERQLRPLMPKERTPASTKSPRYVYAYALGETNGQNARFSNGAVPYLNNHANALQCVPVNNVADISRQATQKENEVYKSMVTEFNRNKPDEVKISSNVVDDVLIQETLDPTPMEMAHHYPYQDYKCDALFKSCTGTLSELYIGSTSERKAENSAFISKRACEGSAESLSDVAPTLGRGSHTDVGSSVNKSAAPFHLSTPSSRVLKQEDVKLWTPEEVVQWLHVTDPTFDMYHQLFLDNSIDGPAFILLREEHLLNRMQIRLGHAVKMMAAIDRLRETVSQNQIPA</sequence>
<dbReference type="PROSITE" id="PS50105">
    <property type="entry name" value="SAM_DOMAIN"/>
    <property type="match status" value="1"/>
</dbReference>
<dbReference type="EMBL" id="HG806084">
    <property type="protein sequence ID" value="CDW56830.1"/>
    <property type="molecule type" value="Genomic_DNA"/>
</dbReference>
<feature type="domain" description="SAM" evidence="2">
    <location>
        <begin position="623"/>
        <end position="688"/>
    </location>
</feature>
<dbReference type="GO" id="GO:0042393">
    <property type="term" value="F:histone binding"/>
    <property type="evidence" value="ECO:0007669"/>
    <property type="project" value="TreeGrafter"/>
</dbReference>
<reference evidence="3" key="1">
    <citation type="submission" date="2014-01" db="EMBL/GenBank/DDBJ databases">
        <authorList>
            <person name="Aslett M."/>
        </authorList>
    </citation>
    <scope>NUCLEOTIDE SEQUENCE</scope>
</reference>
<dbReference type="GO" id="GO:0005634">
    <property type="term" value="C:nucleus"/>
    <property type="evidence" value="ECO:0007669"/>
    <property type="project" value="TreeGrafter"/>
</dbReference>
<protein>
    <submittedName>
        <fullName evidence="3">Polyhomeotic protein 1 like</fullName>
    </submittedName>
</protein>
<dbReference type="Proteomes" id="UP000030665">
    <property type="component" value="Unassembled WGS sequence"/>
</dbReference>
<dbReference type="SUPFAM" id="SSF47769">
    <property type="entry name" value="SAM/Pointed domain"/>
    <property type="match status" value="1"/>
</dbReference>
<dbReference type="AlphaFoldDB" id="A0A077ZDT5"/>
<dbReference type="InterPro" id="IPR050548">
    <property type="entry name" value="PcG_chromatin_remod_factors"/>
</dbReference>
<dbReference type="Pfam" id="PF00536">
    <property type="entry name" value="SAM_1"/>
    <property type="match status" value="1"/>
</dbReference>
<dbReference type="OrthoDB" id="2390104at2759"/>
<evidence type="ECO:0000259" key="2">
    <source>
        <dbReference type="PROSITE" id="PS50105"/>
    </source>
</evidence>
<dbReference type="STRING" id="36087.A0A077ZDT5"/>
<accession>A0A077ZDT5</accession>
<gene>
    <name evidence="3" type="ORF">TTRE_0000511201</name>
</gene>